<evidence type="ECO:0000256" key="9">
    <source>
        <dbReference type="RuleBase" id="RU363032"/>
    </source>
</evidence>
<evidence type="ECO:0000256" key="1">
    <source>
        <dbReference type="ARBA" id="ARBA00004651"/>
    </source>
</evidence>
<feature type="transmembrane region" description="Helical" evidence="9">
    <location>
        <begin position="15"/>
        <end position="41"/>
    </location>
</feature>
<evidence type="ECO:0000256" key="3">
    <source>
        <dbReference type="ARBA" id="ARBA00022448"/>
    </source>
</evidence>
<evidence type="ECO:0000256" key="4">
    <source>
        <dbReference type="ARBA" id="ARBA00022475"/>
    </source>
</evidence>
<evidence type="ECO:0000256" key="2">
    <source>
        <dbReference type="ARBA" id="ARBA00009047"/>
    </source>
</evidence>
<feature type="transmembrane region" description="Helical" evidence="9">
    <location>
        <begin position="130"/>
        <end position="155"/>
    </location>
</feature>
<gene>
    <name evidence="11" type="ORF">CGZ91_10330</name>
</gene>
<proteinExistence type="inferred from homology"/>
<feature type="transmembrane region" description="Helical" evidence="9">
    <location>
        <begin position="53"/>
        <end position="75"/>
    </location>
</feature>
<dbReference type="CDD" id="cd06261">
    <property type="entry name" value="TM_PBP2"/>
    <property type="match status" value="1"/>
</dbReference>
<dbReference type="AlphaFoldDB" id="A0A255EEC8"/>
<organism evidence="11 12">
    <name type="scientific">Parenemella sanctibonifatiensis</name>
    <dbReference type="NCBI Taxonomy" id="2016505"/>
    <lineage>
        <taxon>Bacteria</taxon>
        <taxon>Bacillati</taxon>
        <taxon>Actinomycetota</taxon>
        <taxon>Actinomycetes</taxon>
        <taxon>Propionibacteriales</taxon>
        <taxon>Propionibacteriaceae</taxon>
        <taxon>Parenemella</taxon>
    </lineage>
</organism>
<dbReference type="PANTHER" id="PTHR32243:SF50">
    <property type="entry name" value="MALTOSE_MALTODEXTRIN TRANSPORT SYSTEM PERMEASE PROTEIN MALG"/>
    <property type="match status" value="1"/>
</dbReference>
<comment type="similarity">
    <text evidence="2">Belongs to the binding-protein-dependent transport system permease family. MalFG subfamily.</text>
</comment>
<comment type="subcellular location">
    <subcellularLocation>
        <location evidence="1 9">Cell membrane</location>
        <topology evidence="1 9">Multi-pass membrane protein</topology>
    </subcellularLocation>
</comment>
<dbReference type="SUPFAM" id="SSF161098">
    <property type="entry name" value="MetI-like"/>
    <property type="match status" value="1"/>
</dbReference>
<evidence type="ECO:0000313" key="12">
    <source>
        <dbReference type="Proteomes" id="UP000216300"/>
    </source>
</evidence>
<evidence type="ECO:0000256" key="5">
    <source>
        <dbReference type="ARBA" id="ARBA00022597"/>
    </source>
</evidence>
<evidence type="ECO:0000256" key="8">
    <source>
        <dbReference type="ARBA" id="ARBA00023136"/>
    </source>
</evidence>
<dbReference type="GO" id="GO:0005886">
    <property type="term" value="C:plasma membrane"/>
    <property type="evidence" value="ECO:0007669"/>
    <property type="project" value="UniProtKB-SubCell"/>
</dbReference>
<keyword evidence="6 9" id="KW-0812">Transmembrane</keyword>
<name>A0A255EEC8_9ACTN</name>
<evidence type="ECO:0000256" key="6">
    <source>
        <dbReference type="ARBA" id="ARBA00022692"/>
    </source>
</evidence>
<feature type="domain" description="ABC transmembrane type-1" evidence="10">
    <location>
        <begin position="18"/>
        <end position="211"/>
    </location>
</feature>
<keyword evidence="5" id="KW-0762">Sugar transport</keyword>
<dbReference type="PROSITE" id="PS50928">
    <property type="entry name" value="ABC_TM1"/>
    <property type="match status" value="1"/>
</dbReference>
<keyword evidence="7 9" id="KW-1133">Transmembrane helix</keyword>
<dbReference type="InterPro" id="IPR035906">
    <property type="entry name" value="MetI-like_sf"/>
</dbReference>
<keyword evidence="3 9" id="KW-0813">Transport</keyword>
<dbReference type="InterPro" id="IPR000515">
    <property type="entry name" value="MetI-like"/>
</dbReference>
<dbReference type="PANTHER" id="PTHR32243">
    <property type="entry name" value="MALTOSE TRANSPORT SYSTEM PERMEASE-RELATED"/>
    <property type="match status" value="1"/>
</dbReference>
<keyword evidence="4" id="KW-1003">Cell membrane</keyword>
<dbReference type="InterPro" id="IPR050901">
    <property type="entry name" value="BP-dep_ABC_trans_perm"/>
</dbReference>
<dbReference type="GO" id="GO:0055085">
    <property type="term" value="P:transmembrane transport"/>
    <property type="evidence" value="ECO:0007669"/>
    <property type="project" value="InterPro"/>
</dbReference>
<dbReference type="Proteomes" id="UP000216300">
    <property type="component" value="Unassembled WGS sequence"/>
</dbReference>
<dbReference type="Pfam" id="PF00528">
    <property type="entry name" value="BPD_transp_1"/>
    <property type="match status" value="1"/>
</dbReference>
<sequence length="226" mass="24933">MVLIPAMVQRVPGMVGYIIDSFIITGATVVIVTVTAAMGGFAFTRLRFPGRELIFWTIVATLFIPSTTAIAALYIQLFEMRLLDTQLGLILVYSAWHLAIGLLIMRGIYSTLPGELEEAARLDGASMWQVLWRIYFPLARGGAVIVALMTFVFAWGEYMFAFTFAGTDVVPMSLGIRFFEPGPSDPDYTFNTAVAAALIMFIPSIVIYLIFQRQFSKGVMEGALKG</sequence>
<evidence type="ECO:0000259" key="10">
    <source>
        <dbReference type="PROSITE" id="PS50928"/>
    </source>
</evidence>
<feature type="transmembrane region" description="Helical" evidence="9">
    <location>
        <begin position="87"/>
        <end position="109"/>
    </location>
</feature>
<evidence type="ECO:0000256" key="7">
    <source>
        <dbReference type="ARBA" id="ARBA00022989"/>
    </source>
</evidence>
<evidence type="ECO:0000313" key="11">
    <source>
        <dbReference type="EMBL" id="OYN89889.1"/>
    </source>
</evidence>
<protein>
    <recommendedName>
        <fullName evidence="10">ABC transmembrane type-1 domain-containing protein</fullName>
    </recommendedName>
</protein>
<dbReference type="RefSeq" id="WP_094454904.1">
    <property type="nucleotide sequence ID" value="NZ_NMVJ01000008.1"/>
</dbReference>
<comment type="caution">
    <text evidence="11">The sequence shown here is derived from an EMBL/GenBank/DDBJ whole genome shotgun (WGS) entry which is preliminary data.</text>
</comment>
<dbReference type="OrthoDB" id="9794684at2"/>
<dbReference type="Gene3D" id="1.10.3720.10">
    <property type="entry name" value="MetI-like"/>
    <property type="match status" value="1"/>
</dbReference>
<keyword evidence="8 9" id="KW-0472">Membrane</keyword>
<keyword evidence="12" id="KW-1185">Reference proteome</keyword>
<reference evidence="11 12" key="1">
    <citation type="submission" date="2017-07" db="EMBL/GenBank/DDBJ databases">
        <title>Draft whole genome sequences of clinical Proprionibacteriaceae strains.</title>
        <authorList>
            <person name="Bernier A.-M."/>
            <person name="Bernard K."/>
            <person name="Domingo M.-C."/>
        </authorList>
    </citation>
    <scope>NUCLEOTIDE SEQUENCE [LARGE SCALE GENOMIC DNA]</scope>
    <source>
        <strain evidence="11 12">NML 150081</strain>
    </source>
</reference>
<accession>A0A255EEC8</accession>
<feature type="transmembrane region" description="Helical" evidence="9">
    <location>
        <begin position="188"/>
        <end position="211"/>
    </location>
</feature>
<dbReference type="EMBL" id="NMVJ01000008">
    <property type="protein sequence ID" value="OYN89889.1"/>
    <property type="molecule type" value="Genomic_DNA"/>
</dbReference>